<keyword evidence="1 5" id="KW-0808">Transferase</keyword>
<sequence>MLMRPTLTTPRLVLRPYRLSDAPRVQQLAGDKIIADMTANIPHPYRDGMAEAWIEQHDAWFQAGSTISLAITLNTQDAIIGTVSLSQIHQGCGNLGYWLGVPFWGQGIATEAAREMVRYGFEEFGLTTIVAQHLQANPRSGRVIEKCGLTYQNTDTVNGRLVKHYVGYASSETRAVTP</sequence>
<organism evidence="5 6">
    <name type="scientific">Reinekea blandensis MED297</name>
    <dbReference type="NCBI Taxonomy" id="314283"/>
    <lineage>
        <taxon>Bacteria</taxon>
        <taxon>Pseudomonadati</taxon>
        <taxon>Pseudomonadota</taxon>
        <taxon>Gammaproteobacteria</taxon>
        <taxon>Oceanospirillales</taxon>
        <taxon>Saccharospirillaceae</taxon>
        <taxon>Reinekea</taxon>
    </lineage>
</organism>
<dbReference type="STRING" id="314283.MED297_20672"/>
<comment type="similarity">
    <text evidence="3">Belongs to the acetyltransferase family. RimJ subfamily.</text>
</comment>
<dbReference type="Gene3D" id="3.40.630.30">
    <property type="match status" value="1"/>
</dbReference>
<dbReference type="AlphaFoldDB" id="A4B9N9"/>
<evidence type="ECO:0000259" key="4">
    <source>
        <dbReference type="PROSITE" id="PS51186"/>
    </source>
</evidence>
<keyword evidence="6" id="KW-1185">Reference proteome</keyword>
<name>A4B9N9_9GAMM</name>
<dbReference type="GO" id="GO:0016747">
    <property type="term" value="F:acyltransferase activity, transferring groups other than amino-acyl groups"/>
    <property type="evidence" value="ECO:0007669"/>
    <property type="project" value="InterPro"/>
</dbReference>
<accession>A4B9N9</accession>
<dbReference type="EMBL" id="AAOE01000001">
    <property type="protein sequence ID" value="EAR11340.1"/>
    <property type="molecule type" value="Genomic_DNA"/>
</dbReference>
<dbReference type="PANTHER" id="PTHR43792">
    <property type="entry name" value="GNAT FAMILY, PUTATIVE (AFU_ORTHOLOGUE AFUA_3G00765)-RELATED-RELATED"/>
    <property type="match status" value="1"/>
</dbReference>
<gene>
    <name evidence="5" type="ORF">MED297_20672</name>
</gene>
<protein>
    <submittedName>
        <fullName evidence="5">Hypothetical acetyltransferase</fullName>
    </submittedName>
</protein>
<comment type="caution">
    <text evidence="5">The sequence shown here is derived from an EMBL/GenBank/DDBJ whole genome shotgun (WGS) entry which is preliminary data.</text>
</comment>
<evidence type="ECO:0000313" key="5">
    <source>
        <dbReference type="EMBL" id="EAR11340.1"/>
    </source>
</evidence>
<dbReference type="InterPro" id="IPR016181">
    <property type="entry name" value="Acyl_CoA_acyltransferase"/>
</dbReference>
<evidence type="ECO:0000313" key="6">
    <source>
        <dbReference type="Proteomes" id="UP000005953"/>
    </source>
</evidence>
<keyword evidence="2" id="KW-0012">Acyltransferase</keyword>
<proteinExistence type="inferred from homology"/>
<reference evidence="5 6" key="1">
    <citation type="submission" date="2006-02" db="EMBL/GenBank/DDBJ databases">
        <authorList>
            <person name="Pinhassi J."/>
            <person name="Pedros-Alio C."/>
            <person name="Ferriera S."/>
            <person name="Johnson J."/>
            <person name="Kravitz S."/>
            <person name="Halpern A."/>
            <person name="Remington K."/>
            <person name="Beeson K."/>
            <person name="Tran B."/>
            <person name="Rogers Y.-H."/>
            <person name="Friedman R."/>
            <person name="Venter J.C."/>
        </authorList>
    </citation>
    <scope>NUCLEOTIDE SEQUENCE [LARGE SCALE GENOMIC DNA]</scope>
    <source>
        <strain evidence="5 6">MED297</strain>
    </source>
</reference>
<evidence type="ECO:0000256" key="3">
    <source>
        <dbReference type="ARBA" id="ARBA00038502"/>
    </source>
</evidence>
<evidence type="ECO:0000256" key="2">
    <source>
        <dbReference type="ARBA" id="ARBA00023315"/>
    </source>
</evidence>
<dbReference type="HOGENOM" id="CLU_013985_3_4_6"/>
<evidence type="ECO:0000256" key="1">
    <source>
        <dbReference type="ARBA" id="ARBA00022679"/>
    </source>
</evidence>
<dbReference type="SUPFAM" id="SSF55729">
    <property type="entry name" value="Acyl-CoA N-acyltransferases (Nat)"/>
    <property type="match status" value="1"/>
</dbReference>
<feature type="domain" description="N-acetyltransferase" evidence="4">
    <location>
        <begin position="32"/>
        <end position="177"/>
    </location>
</feature>
<dbReference type="Proteomes" id="UP000005953">
    <property type="component" value="Unassembled WGS sequence"/>
</dbReference>
<dbReference type="PANTHER" id="PTHR43792:SF8">
    <property type="entry name" value="[RIBOSOMAL PROTEIN US5]-ALANINE N-ACETYLTRANSFERASE"/>
    <property type="match status" value="1"/>
</dbReference>
<dbReference type="Pfam" id="PF13302">
    <property type="entry name" value="Acetyltransf_3"/>
    <property type="match status" value="1"/>
</dbReference>
<dbReference type="InterPro" id="IPR051531">
    <property type="entry name" value="N-acetyltransferase"/>
</dbReference>
<dbReference type="PROSITE" id="PS51186">
    <property type="entry name" value="GNAT"/>
    <property type="match status" value="1"/>
</dbReference>
<dbReference type="InterPro" id="IPR000182">
    <property type="entry name" value="GNAT_dom"/>
</dbReference>